<dbReference type="Proteomes" id="UP001153714">
    <property type="component" value="Chromosome 5"/>
</dbReference>
<dbReference type="AlphaFoldDB" id="A0A9N9RBR4"/>
<reference evidence="1" key="1">
    <citation type="submission" date="2021-12" db="EMBL/GenBank/DDBJ databases">
        <authorList>
            <person name="King R."/>
        </authorList>
    </citation>
    <scope>NUCLEOTIDE SEQUENCE</scope>
</reference>
<dbReference type="EMBL" id="OU893336">
    <property type="protein sequence ID" value="CAG9793346.1"/>
    <property type="molecule type" value="Genomic_DNA"/>
</dbReference>
<evidence type="ECO:0000313" key="1">
    <source>
        <dbReference type="EMBL" id="CAG9793346.1"/>
    </source>
</evidence>
<keyword evidence="2" id="KW-1185">Reference proteome</keyword>
<gene>
    <name evidence="1" type="ORF">DIATSA_LOCUS10798</name>
</gene>
<proteinExistence type="predicted"/>
<protein>
    <submittedName>
        <fullName evidence="1">Uncharacterized protein</fullName>
    </submittedName>
</protein>
<evidence type="ECO:0000313" key="2">
    <source>
        <dbReference type="Proteomes" id="UP001153714"/>
    </source>
</evidence>
<reference evidence="1" key="2">
    <citation type="submission" date="2022-10" db="EMBL/GenBank/DDBJ databases">
        <authorList>
            <consortium name="ENA_rothamsted_submissions"/>
            <consortium name="culmorum"/>
            <person name="King R."/>
        </authorList>
    </citation>
    <scope>NUCLEOTIDE SEQUENCE</scope>
</reference>
<accession>A0A9N9RBR4</accession>
<organism evidence="1 2">
    <name type="scientific">Diatraea saccharalis</name>
    <name type="common">sugarcane borer</name>
    <dbReference type="NCBI Taxonomy" id="40085"/>
    <lineage>
        <taxon>Eukaryota</taxon>
        <taxon>Metazoa</taxon>
        <taxon>Ecdysozoa</taxon>
        <taxon>Arthropoda</taxon>
        <taxon>Hexapoda</taxon>
        <taxon>Insecta</taxon>
        <taxon>Pterygota</taxon>
        <taxon>Neoptera</taxon>
        <taxon>Endopterygota</taxon>
        <taxon>Lepidoptera</taxon>
        <taxon>Glossata</taxon>
        <taxon>Ditrysia</taxon>
        <taxon>Pyraloidea</taxon>
        <taxon>Crambidae</taxon>
        <taxon>Crambinae</taxon>
        <taxon>Diatraea</taxon>
    </lineage>
</organism>
<name>A0A9N9RBR4_9NEOP</name>
<sequence>MIINENKQSSVSETCHMCSDNQYLEQTMNDHVGQNSCDNLTELNENSNKQRESKKKKVGKKRIRIPSEERDATISGIDKNDLDELRSVYKKCKAIVNKIETKYGYLLNLQESDIEENKQNADHDYEATSEKCECSANKKIIFDDDGKVITKETVLDKHICPKKLKRRYSDAEVTVNNIQVEYETSESLPDDINELSRILQNPDLETTYRNKVIDKVKIIKQDLINEIKFNKKMLIEKCKSNPSDIFEFSGSNLDSLPGYL</sequence>
<dbReference type="OrthoDB" id="29523at2759"/>